<evidence type="ECO:0000313" key="2">
    <source>
        <dbReference type="EMBL" id="AIG77891.1"/>
    </source>
</evidence>
<keyword evidence="3" id="KW-1185">Reference proteome</keyword>
<dbReference type="AlphaFoldDB" id="A0A075UZP6"/>
<gene>
    <name evidence="2" type="ORF">AJAP_25215</name>
</gene>
<sequence length="122" mass="13218">MIRWLLRAVVAAGLLGSAWVHYVVWQDWASETAVVGPLFLVNVVAGVVIAIAVLVWHHWLPALAAVGFGLATLGAYVLSLTTGFFGVSERFTTQAELWGLITEVACVVFALPLLLNRESTDR</sequence>
<protein>
    <submittedName>
        <fullName evidence="2">Conserved putative membrane protein</fullName>
    </submittedName>
</protein>
<dbReference type="HOGENOM" id="CLU_132013_1_0_11"/>
<reference evidence="2 3" key="1">
    <citation type="journal article" date="2014" name="J. Biotechnol.">
        <title>Complete genome sequence of the actinobacterium Amycolatopsis japonica MG417-CF17(T) (=DSM 44213T) producing (S,S)-N,N'-ethylenediaminedisuccinic acid.</title>
        <authorList>
            <person name="Stegmann E."/>
            <person name="Albersmeier A."/>
            <person name="Spohn M."/>
            <person name="Gert H."/>
            <person name="Weber T."/>
            <person name="Wohlleben W."/>
            <person name="Kalinowski J."/>
            <person name="Ruckert C."/>
        </authorList>
    </citation>
    <scope>NUCLEOTIDE SEQUENCE [LARGE SCALE GENOMIC DNA]</scope>
    <source>
        <strain evidence="3">MG417-CF17 (DSM 44213)</strain>
    </source>
</reference>
<dbReference type="eggNOG" id="ENOG503310J">
    <property type="taxonomic scope" value="Bacteria"/>
</dbReference>
<organism evidence="2 3">
    <name type="scientific">Amycolatopsis japonica</name>
    <dbReference type="NCBI Taxonomy" id="208439"/>
    <lineage>
        <taxon>Bacteria</taxon>
        <taxon>Bacillati</taxon>
        <taxon>Actinomycetota</taxon>
        <taxon>Actinomycetes</taxon>
        <taxon>Pseudonocardiales</taxon>
        <taxon>Pseudonocardiaceae</taxon>
        <taxon>Amycolatopsis</taxon>
        <taxon>Amycolatopsis japonica group</taxon>
    </lineage>
</organism>
<dbReference type="EMBL" id="CP008953">
    <property type="protein sequence ID" value="AIG77891.1"/>
    <property type="molecule type" value="Genomic_DNA"/>
</dbReference>
<accession>A0A075UZP6</accession>
<dbReference type="KEGG" id="aja:AJAP_25215"/>
<dbReference type="STRING" id="208439.AJAP_25215"/>
<keyword evidence="1" id="KW-0472">Membrane</keyword>
<dbReference type="RefSeq" id="WP_038515616.1">
    <property type="nucleotide sequence ID" value="NZ_CP008953.1"/>
</dbReference>
<name>A0A075UZP6_9PSEU</name>
<feature type="transmembrane region" description="Helical" evidence="1">
    <location>
        <begin position="36"/>
        <end position="56"/>
    </location>
</feature>
<keyword evidence="1" id="KW-0812">Transmembrane</keyword>
<evidence type="ECO:0000256" key="1">
    <source>
        <dbReference type="SAM" id="Phobius"/>
    </source>
</evidence>
<keyword evidence="1" id="KW-1133">Transmembrane helix</keyword>
<evidence type="ECO:0000313" key="3">
    <source>
        <dbReference type="Proteomes" id="UP000028492"/>
    </source>
</evidence>
<feature type="transmembrane region" description="Helical" evidence="1">
    <location>
        <begin position="63"/>
        <end position="85"/>
    </location>
</feature>
<proteinExistence type="predicted"/>
<feature type="transmembrane region" description="Helical" evidence="1">
    <location>
        <begin position="97"/>
        <end position="115"/>
    </location>
</feature>
<dbReference type="Proteomes" id="UP000028492">
    <property type="component" value="Chromosome"/>
</dbReference>